<evidence type="ECO:0000313" key="16">
    <source>
        <dbReference type="Ensembl" id="ENSGGOP00000011240.3"/>
    </source>
</evidence>
<feature type="region of interest" description="Disordered" evidence="12">
    <location>
        <begin position="1275"/>
        <end position="1363"/>
    </location>
</feature>
<organism evidence="16 17">
    <name type="scientific">Gorilla gorilla gorilla</name>
    <name type="common">Western lowland gorilla</name>
    <dbReference type="NCBI Taxonomy" id="9595"/>
    <lineage>
        <taxon>Eukaryota</taxon>
        <taxon>Metazoa</taxon>
        <taxon>Chordata</taxon>
        <taxon>Craniata</taxon>
        <taxon>Vertebrata</taxon>
        <taxon>Euteleostomi</taxon>
        <taxon>Mammalia</taxon>
        <taxon>Eutheria</taxon>
        <taxon>Euarchontoglires</taxon>
        <taxon>Primates</taxon>
        <taxon>Haplorrhini</taxon>
        <taxon>Catarrhini</taxon>
        <taxon>Hominidae</taxon>
        <taxon>Gorilla</taxon>
    </lineage>
</organism>
<dbReference type="EC" id="3.4.19.12" evidence="2"/>
<dbReference type="InterPro" id="IPR050185">
    <property type="entry name" value="Ub_carboxyl-term_hydrolase"/>
</dbReference>
<keyword evidence="6" id="KW-0677">Repeat</keyword>
<dbReference type="FunFam" id="3.90.70.10:FF:000065">
    <property type="entry name" value="Ubiquitin carboxyl-terminal hydrolase 32"/>
    <property type="match status" value="1"/>
</dbReference>
<dbReference type="InterPro" id="IPR002048">
    <property type="entry name" value="EF_hand_dom"/>
</dbReference>
<evidence type="ECO:0000313" key="17">
    <source>
        <dbReference type="Proteomes" id="UP000001519"/>
    </source>
</evidence>
<evidence type="ECO:0000256" key="2">
    <source>
        <dbReference type="ARBA" id="ARBA00012759"/>
    </source>
</evidence>
<dbReference type="GO" id="GO:1904263">
    <property type="term" value="P:positive regulation of TORC1 signaling"/>
    <property type="evidence" value="ECO:0007669"/>
    <property type="project" value="Ensembl"/>
</dbReference>
<evidence type="ECO:0000256" key="8">
    <source>
        <dbReference type="ARBA" id="ARBA00022801"/>
    </source>
</evidence>
<dbReference type="InterPro" id="IPR057368">
    <property type="entry name" value="USP32_N"/>
</dbReference>
<dbReference type="PROSITE" id="PS00018">
    <property type="entry name" value="EF_HAND_1"/>
    <property type="match status" value="2"/>
</dbReference>
<dbReference type="eggNOG" id="KOG1870">
    <property type="taxonomic scope" value="Eukaryota"/>
</dbReference>
<dbReference type="InterPro" id="IPR011992">
    <property type="entry name" value="EF-hand-dom_pair"/>
</dbReference>
<evidence type="ECO:0000259" key="13">
    <source>
        <dbReference type="PROSITE" id="PS50222"/>
    </source>
</evidence>
<dbReference type="EMBL" id="CABD030036820">
    <property type="status" value="NOT_ANNOTATED_CDS"/>
    <property type="molecule type" value="Genomic_DNA"/>
</dbReference>
<gene>
    <name evidence="16" type="primary">USP32</name>
</gene>
<dbReference type="Pfam" id="PF00443">
    <property type="entry name" value="UCH"/>
    <property type="match status" value="1"/>
</dbReference>
<dbReference type="Pfam" id="PF13202">
    <property type="entry name" value="EF-hand_5"/>
    <property type="match status" value="2"/>
</dbReference>
<reference evidence="16" key="4">
    <citation type="submission" date="2025-09" db="UniProtKB">
        <authorList>
            <consortium name="Ensembl"/>
        </authorList>
    </citation>
    <scope>IDENTIFICATION</scope>
</reference>
<dbReference type="Ensembl" id="ENSGGOT00000011569.3">
    <property type="protein sequence ID" value="ENSGGOP00000011240.3"/>
    <property type="gene ID" value="ENSGGOG00000011515.3"/>
</dbReference>
<keyword evidence="17" id="KW-1185">Reference proteome</keyword>
<feature type="compositionally biased region" description="Basic and acidic residues" evidence="12">
    <location>
        <begin position="1423"/>
        <end position="1435"/>
    </location>
</feature>
<dbReference type="GO" id="GO:0006508">
    <property type="term" value="P:proteolysis"/>
    <property type="evidence" value="ECO:0007669"/>
    <property type="project" value="UniProtKB-KW"/>
</dbReference>
<dbReference type="Gene3D" id="3.90.70.10">
    <property type="entry name" value="Cysteine proteinases"/>
    <property type="match status" value="2"/>
</dbReference>
<dbReference type="Pfam" id="PF06337">
    <property type="entry name" value="DUSP"/>
    <property type="match status" value="1"/>
</dbReference>
<feature type="domain" description="EF-hand" evidence="13">
    <location>
        <begin position="225"/>
        <end position="260"/>
    </location>
</feature>
<dbReference type="FunFam" id="3.30.2230.10:FF:000004">
    <property type="entry name" value="Ubiquitin carboxyl-terminal hydrolase 32"/>
    <property type="match status" value="1"/>
</dbReference>
<keyword evidence="8" id="KW-0378">Hydrolase</keyword>
<keyword evidence="10" id="KW-0106">Calcium</keyword>
<dbReference type="FunFam" id="3.90.70.10:FF:000018">
    <property type="entry name" value="Ubiquitin carboxyl-terminal hydrolase 32"/>
    <property type="match status" value="1"/>
</dbReference>
<dbReference type="InterPro" id="IPR018200">
    <property type="entry name" value="USP_CS"/>
</dbReference>
<reference evidence="16 17" key="2">
    <citation type="journal article" date="2012" name="Nature">
        <title>Insights into hominid evolution from the gorilla genome sequence.</title>
        <authorList>
            <person name="Scally A."/>
            <person name="Dutheil J.Y."/>
            <person name="Hillier L.W."/>
            <person name="Jordan G.E."/>
            <person name="Goodhead I."/>
            <person name="Herrero J."/>
            <person name="Hobolth A."/>
            <person name="Lappalainen T."/>
            <person name="Mailund T."/>
            <person name="Marques-Bonet T."/>
            <person name="McCarthy S."/>
            <person name="Montgomery S.H."/>
            <person name="Schwalie P.C."/>
            <person name="Tang Y.A."/>
            <person name="Ward M.C."/>
            <person name="Xue Y."/>
            <person name="Yngvadottir B."/>
            <person name="Alkan C."/>
            <person name="Andersen L.N."/>
            <person name="Ayub Q."/>
            <person name="Ball E.V."/>
            <person name="Beal K."/>
            <person name="Bradley B.J."/>
            <person name="Chen Y."/>
            <person name="Clee C.M."/>
            <person name="Fitzgerald S."/>
            <person name="Graves T.A."/>
            <person name="Gu Y."/>
            <person name="Heath P."/>
            <person name="Heger A."/>
            <person name="Karakoc E."/>
            <person name="Kolb-Kokocinski A."/>
            <person name="Laird G.K."/>
            <person name="Lunter G."/>
            <person name="Meader S."/>
            <person name="Mort M."/>
            <person name="Mullikin J.C."/>
            <person name="Munch K."/>
            <person name="O'Connor T.D."/>
            <person name="Phillips A.D."/>
            <person name="Prado-Martinez J."/>
            <person name="Rogers A.S."/>
            <person name="Sajjadian S."/>
            <person name="Schmidt D."/>
            <person name="Shaw K."/>
            <person name="Simpson J.T."/>
            <person name="Stenson P.D."/>
            <person name="Turner D.J."/>
            <person name="Vigilant L."/>
            <person name="Vilella A.J."/>
            <person name="Whitener W."/>
            <person name="Zhu B."/>
            <person name="Cooper D.N."/>
            <person name="de Jong P."/>
            <person name="Dermitzakis E.T."/>
            <person name="Eichler E.E."/>
            <person name="Flicek P."/>
            <person name="Goldman N."/>
            <person name="Mundy N.I."/>
            <person name="Ning Z."/>
            <person name="Odom D.T."/>
            <person name="Ponting C.P."/>
            <person name="Quail M.A."/>
            <person name="Ryder O.A."/>
            <person name="Searle S.M."/>
            <person name="Warren W.C."/>
            <person name="Wilson R.K."/>
            <person name="Schierup M.H."/>
            <person name="Rogers J."/>
            <person name="Tyler-Smith C."/>
            <person name="Durbin R."/>
        </authorList>
    </citation>
    <scope>NUCLEOTIDE SEQUENCE [LARGE SCALE GENOMIC DNA]</scope>
</reference>
<dbReference type="Bgee" id="ENSGGOG00000011515">
    <property type="expression patterns" value="Expressed in testis and 6 other cell types or tissues"/>
</dbReference>
<dbReference type="InParanoid" id="G3R7A9"/>
<evidence type="ECO:0000256" key="10">
    <source>
        <dbReference type="ARBA" id="ARBA00022837"/>
    </source>
</evidence>
<dbReference type="InterPro" id="IPR035927">
    <property type="entry name" value="DUSP-like_sf"/>
</dbReference>
<dbReference type="SUPFAM" id="SSF143791">
    <property type="entry name" value="DUSP-like"/>
    <property type="match status" value="1"/>
</dbReference>
<dbReference type="PROSITE" id="PS50235">
    <property type="entry name" value="USP_3"/>
    <property type="match status" value="1"/>
</dbReference>
<dbReference type="EMBL" id="CABD030036821">
    <property type="status" value="NOT_ANNOTATED_CDS"/>
    <property type="molecule type" value="Genomic_DNA"/>
</dbReference>
<dbReference type="HOGENOM" id="CLU_001060_10_1_1"/>
<dbReference type="InterPro" id="IPR006615">
    <property type="entry name" value="Pept_C19_DUSP"/>
</dbReference>
<keyword evidence="9" id="KW-0788">Thiol protease</keyword>
<dbReference type="FunCoup" id="G3R7A9">
    <property type="interactions" value="2628"/>
</dbReference>
<dbReference type="Gene3D" id="3.10.20.90">
    <property type="entry name" value="Phosphatidylinositol 3-kinase Catalytic Subunit, Chain A, domain 1"/>
    <property type="match status" value="1"/>
</dbReference>
<dbReference type="EMBL" id="CABD030036823">
    <property type="status" value="NOT_ANNOTATED_CDS"/>
    <property type="molecule type" value="Genomic_DNA"/>
</dbReference>
<evidence type="ECO:0000256" key="5">
    <source>
        <dbReference type="ARBA" id="ARBA00022723"/>
    </source>
</evidence>
<evidence type="ECO:0000256" key="6">
    <source>
        <dbReference type="ARBA" id="ARBA00022737"/>
    </source>
</evidence>
<dbReference type="eggNOG" id="KOG0044">
    <property type="taxonomic scope" value="Eukaryota"/>
</dbReference>
<dbReference type="EMBL" id="CABD030036824">
    <property type="status" value="NOT_ANNOTATED_CDS"/>
    <property type="molecule type" value="Genomic_DNA"/>
</dbReference>
<feature type="domain" description="EF-hand" evidence="13">
    <location>
        <begin position="261"/>
        <end position="296"/>
    </location>
</feature>
<dbReference type="InterPro" id="IPR028889">
    <property type="entry name" value="USP"/>
</dbReference>
<evidence type="ECO:0000256" key="3">
    <source>
        <dbReference type="ARBA" id="ARBA00022553"/>
    </source>
</evidence>
<evidence type="ECO:0000256" key="11">
    <source>
        <dbReference type="ARBA" id="ARBA00071642"/>
    </source>
</evidence>
<dbReference type="CDD" id="cd00051">
    <property type="entry name" value="EFh"/>
    <property type="match status" value="1"/>
</dbReference>
<dbReference type="PRINTS" id="PR00450">
    <property type="entry name" value="RECOVERIN"/>
</dbReference>
<evidence type="ECO:0000256" key="9">
    <source>
        <dbReference type="ARBA" id="ARBA00022807"/>
    </source>
</evidence>
<keyword evidence="7" id="KW-0833">Ubl conjugation pathway</keyword>
<evidence type="ECO:0000256" key="4">
    <source>
        <dbReference type="ARBA" id="ARBA00022670"/>
    </source>
</evidence>
<dbReference type="InterPro" id="IPR001394">
    <property type="entry name" value="Peptidase_C19_UCH"/>
</dbReference>
<dbReference type="SUPFAM" id="SSF54001">
    <property type="entry name" value="Cysteine proteinases"/>
    <property type="match status" value="1"/>
</dbReference>
<dbReference type="EMBL" id="CABD030036817">
    <property type="status" value="NOT_ANNOTATED_CDS"/>
    <property type="molecule type" value="Genomic_DNA"/>
</dbReference>
<dbReference type="SMART" id="SM00054">
    <property type="entry name" value="EFh"/>
    <property type="match status" value="2"/>
</dbReference>
<dbReference type="EMBL" id="CABD030036818">
    <property type="status" value="NOT_ANNOTATED_CDS"/>
    <property type="molecule type" value="Genomic_DNA"/>
</dbReference>
<dbReference type="GO" id="GO:0004843">
    <property type="term" value="F:cysteine-type deubiquitinase activity"/>
    <property type="evidence" value="ECO:0000318"/>
    <property type="project" value="GO_Central"/>
</dbReference>
<evidence type="ECO:0000259" key="14">
    <source>
        <dbReference type="PROSITE" id="PS50235"/>
    </source>
</evidence>
<dbReference type="STRING" id="9593.ENSGGOP00000011240"/>
<dbReference type="PROSITE" id="PS00972">
    <property type="entry name" value="USP_1"/>
    <property type="match status" value="1"/>
</dbReference>
<dbReference type="GO" id="GO:0005829">
    <property type="term" value="C:cytosol"/>
    <property type="evidence" value="ECO:0007669"/>
    <property type="project" value="Ensembl"/>
</dbReference>
<dbReference type="InterPro" id="IPR038765">
    <property type="entry name" value="Papain-like_cys_pep_sf"/>
</dbReference>
<dbReference type="EMBL" id="CABD030036819">
    <property type="status" value="NOT_ANNOTATED_CDS"/>
    <property type="molecule type" value="Genomic_DNA"/>
</dbReference>
<comment type="catalytic activity">
    <reaction evidence="1">
        <text>Thiol-dependent hydrolysis of ester, thioester, amide, peptide and isopeptide bonds formed by the C-terminal Gly of ubiquitin (a 76-residue protein attached to proteins as an intracellular targeting signal).</text>
        <dbReference type="EC" id="3.4.19.12"/>
    </reaction>
</comment>
<dbReference type="PANTHER" id="PTHR21646:SF76">
    <property type="entry name" value="UBIQUITIN CARBOXYL-TERMINAL HYDROLASE 32"/>
    <property type="match status" value="1"/>
</dbReference>
<dbReference type="SUPFAM" id="SSF47473">
    <property type="entry name" value="EF-hand"/>
    <property type="match status" value="2"/>
</dbReference>
<feature type="compositionally biased region" description="Low complexity" evidence="12">
    <location>
        <begin position="1290"/>
        <end position="1331"/>
    </location>
</feature>
<dbReference type="GO" id="GO:0016579">
    <property type="term" value="P:protein deubiquitination"/>
    <property type="evidence" value="ECO:0007669"/>
    <property type="project" value="InterPro"/>
</dbReference>
<dbReference type="PROSITE" id="PS51283">
    <property type="entry name" value="DUSP"/>
    <property type="match status" value="1"/>
</dbReference>
<reference evidence="16" key="3">
    <citation type="submission" date="2025-08" db="UniProtKB">
        <authorList>
            <consortium name="Ensembl"/>
        </authorList>
    </citation>
    <scope>IDENTIFICATION</scope>
</reference>
<dbReference type="OMA" id="FKADNRR"/>
<dbReference type="EMBL" id="CABD030036822">
    <property type="status" value="NOT_ANNOTATED_CDS"/>
    <property type="molecule type" value="Genomic_DNA"/>
</dbReference>
<proteinExistence type="predicted"/>
<dbReference type="GO" id="GO:0005509">
    <property type="term" value="F:calcium ion binding"/>
    <property type="evidence" value="ECO:0007669"/>
    <property type="project" value="InterPro"/>
</dbReference>
<dbReference type="Pfam" id="PF25265">
    <property type="entry name" value="USP32_N"/>
    <property type="match status" value="1"/>
</dbReference>
<dbReference type="EMBL" id="CABD030036815">
    <property type="status" value="NOT_ANNOTATED_CDS"/>
    <property type="molecule type" value="Genomic_DNA"/>
</dbReference>
<feature type="region of interest" description="Disordered" evidence="12">
    <location>
        <begin position="1416"/>
        <end position="1435"/>
    </location>
</feature>
<evidence type="ECO:0000256" key="12">
    <source>
        <dbReference type="SAM" id="MobiDB-lite"/>
    </source>
</evidence>
<name>G3R7A9_GORGO</name>
<dbReference type="Gene3D" id="3.30.2230.10">
    <property type="entry name" value="DUSP-like"/>
    <property type="match status" value="1"/>
</dbReference>
<dbReference type="PROSITE" id="PS50222">
    <property type="entry name" value="EF_HAND_2"/>
    <property type="match status" value="2"/>
</dbReference>
<feature type="domain" description="DUSP" evidence="15">
    <location>
        <begin position="366"/>
        <end position="582"/>
    </location>
</feature>
<dbReference type="Gene3D" id="1.10.238.10">
    <property type="entry name" value="EF-hand"/>
    <property type="match status" value="2"/>
</dbReference>
<dbReference type="InterPro" id="IPR018247">
    <property type="entry name" value="EF_Hand_1_Ca_BS"/>
</dbReference>
<keyword evidence="4" id="KW-0645">Protease</keyword>
<evidence type="ECO:0000256" key="1">
    <source>
        <dbReference type="ARBA" id="ARBA00000707"/>
    </source>
</evidence>
<accession>G3R7A9</accession>
<dbReference type="SMART" id="SM00695">
    <property type="entry name" value="DUSP"/>
    <property type="match status" value="1"/>
</dbReference>
<protein>
    <recommendedName>
        <fullName evidence="11">Ubiquitin carboxyl-terminal hydrolase 32</fullName>
        <ecNumber evidence="2">3.4.19.12</ecNumber>
    </recommendedName>
</protein>
<dbReference type="GO" id="GO:0005794">
    <property type="term" value="C:Golgi apparatus"/>
    <property type="evidence" value="ECO:0000318"/>
    <property type="project" value="GO_Central"/>
</dbReference>
<dbReference type="FunFam" id="3.10.20.90:FF:000699">
    <property type="entry name" value="Ubiquitin specific peptidase 32"/>
    <property type="match status" value="1"/>
</dbReference>
<sequence length="1448" mass="164126">MGAKESRIGFLSYEEALRRVTDVELKRLKDAFKRTRGLSYYMGQHCFIREVLGDGVPPRVAEVIYCSFGGTSKGLHFNNLIVGLVLLTRGKDEEKAKYIFSLFSSESGNYVIREEMERMLHVVDGKVPDTLRKCFSEVNYEKFRNWLFLNKDAFTFSRWLLSGGVYVTLTDDSDTPTFYQTLAGVTHLEESDIIDLEKRYWLLKAQSRTGRFDLETFGPLVSPPIRPSLSEGLFNAFDENRDNHIDFKELSCGLSACCRGPLAERQKFCFKVFDVDRDGVLSRVELRDMVVALLEVWKDNRTDDIPELHMDLSDIVEGILNAHDTTKMGHLTLEDYQIWSVKNVLANEFLNLLFQVCHIVLGLRPATPEEEGQIIRGWLERESRYGLQPGHNWFIISMQWWQQWKEYVKYDANPVVIEPSSVLNGGKYSFGTAAHPMEQVEDRIGSSLSYVNTTEEKFSDNISTASEASETAGSGFLYSATPGADVCFARQHNTSDNNNQCLLGANGNILLHLNPQKPGAIDNQPLVTQEPVKATSLTLEGGRLKRTPQLIHGRDYEMVPEPVWRALYHWYGANLALPRPVIKNSKTDIPELELFPRYLLFLRQQPATRTQQSNIWVNMGMMSLRMFPQHLPRGNLRMQQEYHNYLTLLDDEDHKLEYLKIQDEQHLVIEVRNKDMSWPEEMSFIANSSKIDRHKVPTEKGATGLSNLGNTCFMNSSIQCVSNTQPLTQYFISGRHLYELNRTNPIGMKGHMAKCYGDLVQELWSGTQKNVAPLKLRWTIAKYAPRFNGFQQQDSQELLAFLLDGLHEDLNRVHEKPYVELKDSDGRPDWEVAAEAWDNHLRRNRSIVVDLFHGQLRSQVKCKTCGHISVRFDPFNFLSLPLPMDSYMHLEITVIKLDGTTPVRYGLRLNMDEKYTGLKKQLSDLCGLNAEQILLAEVHGSNIKNFPQDNQKVRLSVSGFLCAFEIPVPASPISASSSTQTGKIELELLLMIAPLNICLRVACLLNSLFSGLYIQMRTELYFLSSQKNRPSLFGMPLIVPCTVHTRKKDLYDAVWIQVSRLASPLPPQEASNHAQDCDDSMGYQYPFTLRVVQKDGNSCAWCPWYRFCRGCKIDCGEDRAFIGNAYIAVDWDPTALHLRYQTSQERVVDEHESVEQSRRAQAEPINLDSCLRAFTSEEELGENEMYYCSKCKTHCLATKKLDLWRLPPILIIHLKRFQFVNGRWIKSQKIVKFPRESFDPSAFLVPRDPALCQRKPLTPQGDELSEPRILAREVKKVDAQSSAGEEDVLLSKSPSSLSANISSSPKGSPSSSRKSGTSCPSSKNSSPNSSPRTLGRSKGRLRLPQIGSKNKLSSSKENLDASRENGAGQICELADALSRGHVLGGSQPELVTPQDHEVALANGFLYEHEACGNGYSNGQLGNHSEEDSTDDQREDTRIKPIYNLYAIS</sequence>
<dbReference type="GeneTree" id="ENSGT00940000155797"/>
<dbReference type="FunFam" id="1.10.238.10:FF:000128">
    <property type="entry name" value="Ubiquitin carboxyl-terminal hydrolase 32"/>
    <property type="match status" value="1"/>
</dbReference>
<evidence type="ECO:0000259" key="15">
    <source>
        <dbReference type="PROSITE" id="PS51283"/>
    </source>
</evidence>
<evidence type="ECO:0000256" key="7">
    <source>
        <dbReference type="ARBA" id="ARBA00022786"/>
    </source>
</evidence>
<dbReference type="EMBL" id="CABD030036816">
    <property type="status" value="NOT_ANNOTATED_CDS"/>
    <property type="molecule type" value="Genomic_DNA"/>
</dbReference>
<reference evidence="17" key="1">
    <citation type="submission" date="2011-05" db="EMBL/GenBank/DDBJ databases">
        <title>Insights into the evolution of the great apes provided by the gorilla genome.</title>
        <authorList>
            <person name="Scally A."/>
        </authorList>
    </citation>
    <scope>NUCLEOTIDE SEQUENCE [LARGE SCALE GENOMIC DNA]</scope>
</reference>
<dbReference type="Proteomes" id="UP000001519">
    <property type="component" value="Chromosome 5"/>
</dbReference>
<dbReference type="PANTHER" id="PTHR21646">
    <property type="entry name" value="UBIQUITIN CARBOXYL-TERMINAL HYDROLASE"/>
    <property type="match status" value="1"/>
</dbReference>
<keyword evidence="5" id="KW-0479">Metal-binding</keyword>
<dbReference type="FunFam" id="1.10.238.10:FF:000081">
    <property type="entry name" value="Ubiquitin carboxyl-terminal hydrolase 32"/>
    <property type="match status" value="1"/>
</dbReference>
<feature type="domain" description="USP" evidence="14">
    <location>
        <begin position="703"/>
        <end position="1448"/>
    </location>
</feature>
<keyword evidence="3" id="KW-0597">Phosphoprotein</keyword>